<dbReference type="FunFam" id="3.30.420.10:FF:000054">
    <property type="entry name" value="Werner Syndrome-like exonuclease"/>
    <property type="match status" value="1"/>
</dbReference>
<reference evidence="4" key="1">
    <citation type="journal article" date="2021" name="bioRxiv">
        <title>Whole Genome Assembly and Annotation of Northern Wild Rice, Zizania palustris L., Supports a Whole Genome Duplication in the Zizania Genus.</title>
        <authorList>
            <person name="Haas M."/>
            <person name="Kono T."/>
            <person name="Macchietto M."/>
            <person name="Millas R."/>
            <person name="McGilp L."/>
            <person name="Shao M."/>
            <person name="Duquette J."/>
            <person name="Hirsch C.N."/>
            <person name="Kimball J."/>
        </authorList>
    </citation>
    <scope>NUCLEOTIDE SEQUENCE</scope>
    <source>
        <tissue evidence="4">Fresh leaf tissue</tissue>
    </source>
</reference>
<proteinExistence type="predicted"/>
<dbReference type="GO" id="GO:0005634">
    <property type="term" value="C:nucleus"/>
    <property type="evidence" value="ECO:0007669"/>
    <property type="project" value="TreeGrafter"/>
</dbReference>
<dbReference type="InterPro" id="IPR051132">
    <property type="entry name" value="3-5_Exonuclease_domain"/>
</dbReference>
<dbReference type="InterPro" id="IPR002562">
    <property type="entry name" value="3'-5'_exonuclease_dom"/>
</dbReference>
<evidence type="ECO:0000259" key="3">
    <source>
        <dbReference type="SMART" id="SM00474"/>
    </source>
</evidence>
<evidence type="ECO:0000256" key="2">
    <source>
        <dbReference type="ARBA" id="ARBA00022801"/>
    </source>
</evidence>
<dbReference type="GO" id="GO:0003676">
    <property type="term" value="F:nucleic acid binding"/>
    <property type="evidence" value="ECO:0007669"/>
    <property type="project" value="InterPro"/>
</dbReference>
<gene>
    <name evidence="4" type="ORF">GUJ93_ZPchr0001g30973</name>
</gene>
<dbReference type="CDD" id="cd06141">
    <property type="entry name" value="WRN_exo"/>
    <property type="match status" value="1"/>
</dbReference>
<organism evidence="4 5">
    <name type="scientific">Zizania palustris</name>
    <name type="common">Northern wild rice</name>
    <dbReference type="NCBI Taxonomy" id="103762"/>
    <lineage>
        <taxon>Eukaryota</taxon>
        <taxon>Viridiplantae</taxon>
        <taxon>Streptophyta</taxon>
        <taxon>Embryophyta</taxon>
        <taxon>Tracheophyta</taxon>
        <taxon>Spermatophyta</taxon>
        <taxon>Magnoliopsida</taxon>
        <taxon>Liliopsida</taxon>
        <taxon>Poales</taxon>
        <taxon>Poaceae</taxon>
        <taxon>BOP clade</taxon>
        <taxon>Oryzoideae</taxon>
        <taxon>Oryzeae</taxon>
        <taxon>Zizaniinae</taxon>
        <taxon>Zizania</taxon>
    </lineage>
</organism>
<dbReference type="AlphaFoldDB" id="A0A8J5S0M0"/>
<dbReference type="GO" id="GO:0006139">
    <property type="term" value="P:nucleobase-containing compound metabolic process"/>
    <property type="evidence" value="ECO:0007669"/>
    <property type="project" value="InterPro"/>
</dbReference>
<name>A0A8J5S0M0_ZIZPA</name>
<evidence type="ECO:0000313" key="5">
    <source>
        <dbReference type="Proteomes" id="UP000729402"/>
    </source>
</evidence>
<sequence>MAAETYVTDVAFGEAVVDTTVTSSGAAVEGWLRELRAVYGPDLIVGLDVEWRPSFSAAQNPVALLQLCVGRKCLIFQFLHADYTPRSLGRFLANPAHCFVGVGVDADAERLSDDHGLTVANTADLRTLAAERMGRPELRQAGLQAVVRAVTGATIVKPQRVTMSRWDAYCLSNEQIRYACIDAFVSFDCGQRLL</sequence>
<protein>
    <recommendedName>
        <fullName evidence="3">3'-5' exonuclease domain-containing protein</fullName>
    </recommendedName>
</protein>
<reference evidence="4" key="2">
    <citation type="submission" date="2021-02" db="EMBL/GenBank/DDBJ databases">
        <authorList>
            <person name="Kimball J.A."/>
            <person name="Haas M.W."/>
            <person name="Macchietto M."/>
            <person name="Kono T."/>
            <person name="Duquette J."/>
            <person name="Shao M."/>
        </authorList>
    </citation>
    <scope>NUCLEOTIDE SEQUENCE</scope>
    <source>
        <tissue evidence="4">Fresh leaf tissue</tissue>
    </source>
</reference>
<comment type="caution">
    <text evidence="4">The sequence shown here is derived from an EMBL/GenBank/DDBJ whole genome shotgun (WGS) entry which is preliminary data.</text>
</comment>
<dbReference type="Pfam" id="PF01612">
    <property type="entry name" value="DNA_pol_A_exo1"/>
    <property type="match status" value="1"/>
</dbReference>
<dbReference type="Proteomes" id="UP000729402">
    <property type="component" value="Unassembled WGS sequence"/>
</dbReference>
<keyword evidence="5" id="KW-1185">Reference proteome</keyword>
<dbReference type="OrthoDB" id="1920326at2759"/>
<dbReference type="PANTHER" id="PTHR13620:SF83">
    <property type="entry name" value="OS01G0660800 PROTEIN"/>
    <property type="match status" value="1"/>
</dbReference>
<dbReference type="SMART" id="SM00474">
    <property type="entry name" value="35EXOc"/>
    <property type="match status" value="1"/>
</dbReference>
<dbReference type="GO" id="GO:0008408">
    <property type="term" value="F:3'-5' exonuclease activity"/>
    <property type="evidence" value="ECO:0007669"/>
    <property type="project" value="InterPro"/>
</dbReference>
<dbReference type="EMBL" id="JAAALK010000288">
    <property type="protein sequence ID" value="KAG8055973.1"/>
    <property type="molecule type" value="Genomic_DNA"/>
</dbReference>
<evidence type="ECO:0000313" key="4">
    <source>
        <dbReference type="EMBL" id="KAG8055973.1"/>
    </source>
</evidence>
<keyword evidence="1" id="KW-0540">Nuclease</keyword>
<dbReference type="GO" id="GO:0005737">
    <property type="term" value="C:cytoplasm"/>
    <property type="evidence" value="ECO:0007669"/>
    <property type="project" value="TreeGrafter"/>
</dbReference>
<keyword evidence="2" id="KW-0378">Hydrolase</keyword>
<feature type="domain" description="3'-5' exonuclease" evidence="3">
    <location>
        <begin position="18"/>
        <end position="194"/>
    </location>
</feature>
<evidence type="ECO:0000256" key="1">
    <source>
        <dbReference type="ARBA" id="ARBA00022722"/>
    </source>
</evidence>
<dbReference type="PANTHER" id="PTHR13620">
    <property type="entry name" value="3-5 EXONUCLEASE"/>
    <property type="match status" value="1"/>
</dbReference>
<accession>A0A8J5S0M0</accession>